<dbReference type="GO" id="GO:0003924">
    <property type="term" value="F:GTPase activity"/>
    <property type="evidence" value="ECO:0007669"/>
    <property type="project" value="InterPro"/>
</dbReference>
<dbReference type="AlphaFoldDB" id="A0A1J4KDZ1"/>
<dbReference type="GO" id="GO:0005525">
    <property type="term" value="F:GTP binding"/>
    <property type="evidence" value="ECO:0007669"/>
    <property type="project" value="UniProtKB-KW"/>
</dbReference>
<dbReference type="PROSITE" id="PS51420">
    <property type="entry name" value="RHO"/>
    <property type="match status" value="1"/>
</dbReference>
<dbReference type="PRINTS" id="PR00449">
    <property type="entry name" value="RASTRNSFRMNG"/>
</dbReference>
<dbReference type="InterPro" id="IPR027417">
    <property type="entry name" value="P-loop_NTPase"/>
</dbReference>
<dbReference type="SMART" id="SM00173">
    <property type="entry name" value="RAS"/>
    <property type="match status" value="1"/>
</dbReference>
<keyword evidence="1" id="KW-0547">Nucleotide-binding</keyword>
<dbReference type="NCBIfam" id="TIGR00231">
    <property type="entry name" value="small_GTP"/>
    <property type="match status" value="1"/>
</dbReference>
<dbReference type="VEuPathDB" id="TrichDB:TRFO_22055"/>
<dbReference type="PROSITE" id="PS51419">
    <property type="entry name" value="RAB"/>
    <property type="match status" value="1"/>
</dbReference>
<proteinExistence type="predicted"/>
<protein>
    <submittedName>
        <fullName evidence="3">Rho-related protein racF2</fullName>
    </submittedName>
</protein>
<dbReference type="OrthoDB" id="9298832at2759"/>
<dbReference type="InterPro" id="IPR001806">
    <property type="entry name" value="Small_GTPase"/>
</dbReference>
<name>A0A1J4KDZ1_9EUKA</name>
<dbReference type="Proteomes" id="UP000179807">
    <property type="component" value="Unassembled WGS sequence"/>
</dbReference>
<comment type="caution">
    <text evidence="3">The sequence shown here is derived from an EMBL/GenBank/DDBJ whole genome shotgun (WGS) entry which is preliminary data.</text>
</comment>
<accession>A0A1J4KDZ1</accession>
<gene>
    <name evidence="3" type="primary">racF2</name>
    <name evidence="3" type="ORF">TRFO_22055</name>
</gene>
<dbReference type="InterPro" id="IPR005225">
    <property type="entry name" value="Small_GTP-bd"/>
</dbReference>
<keyword evidence="2" id="KW-0342">GTP-binding</keyword>
<dbReference type="EMBL" id="MLAK01000646">
    <property type="protein sequence ID" value="OHT09210.1"/>
    <property type="molecule type" value="Genomic_DNA"/>
</dbReference>
<evidence type="ECO:0000313" key="3">
    <source>
        <dbReference type="EMBL" id="OHT09210.1"/>
    </source>
</evidence>
<sequence>MIQSRLRIVTIGDETVGKTCLLSFLMGKNIPTTYRPTTYENFCVDRTICGHVVTFSLRDTAGRSSFDDFRSIVFGGTDVFLLCYSKDNRNSFSSLQEKWIREAKKSVHGAKMILVQTKSDISEEKSQVSDKEAEFLFYEEDLDGFVKTSAIKGEQSQNILELCSKLCALKKKWIPPIRRRQSKS</sequence>
<dbReference type="GeneID" id="94837041"/>
<keyword evidence="4" id="KW-1185">Reference proteome</keyword>
<evidence type="ECO:0000313" key="4">
    <source>
        <dbReference type="Proteomes" id="UP000179807"/>
    </source>
</evidence>
<dbReference type="SMART" id="SM00175">
    <property type="entry name" value="RAB"/>
    <property type="match status" value="1"/>
</dbReference>
<organism evidence="3 4">
    <name type="scientific">Tritrichomonas foetus</name>
    <dbReference type="NCBI Taxonomy" id="1144522"/>
    <lineage>
        <taxon>Eukaryota</taxon>
        <taxon>Metamonada</taxon>
        <taxon>Parabasalia</taxon>
        <taxon>Tritrichomonadida</taxon>
        <taxon>Tritrichomonadidae</taxon>
        <taxon>Tritrichomonas</taxon>
    </lineage>
</organism>
<dbReference type="Pfam" id="PF00071">
    <property type="entry name" value="Ras"/>
    <property type="match status" value="1"/>
</dbReference>
<dbReference type="InterPro" id="IPR003578">
    <property type="entry name" value="Small_GTPase_Rho"/>
</dbReference>
<dbReference type="SUPFAM" id="SSF52540">
    <property type="entry name" value="P-loop containing nucleoside triphosphate hydrolases"/>
    <property type="match status" value="1"/>
</dbReference>
<reference evidence="3" key="1">
    <citation type="submission" date="2016-10" db="EMBL/GenBank/DDBJ databases">
        <authorList>
            <person name="Benchimol M."/>
            <person name="Almeida L.G."/>
            <person name="Vasconcelos A.T."/>
            <person name="Perreira-Neves A."/>
            <person name="Rosa I.A."/>
            <person name="Tasca T."/>
            <person name="Bogo M.R."/>
            <person name="de Souza W."/>
        </authorList>
    </citation>
    <scope>NUCLEOTIDE SEQUENCE [LARGE SCALE GENOMIC DNA]</scope>
    <source>
        <strain evidence="3">K</strain>
    </source>
</reference>
<dbReference type="GO" id="GO:0007264">
    <property type="term" value="P:small GTPase-mediated signal transduction"/>
    <property type="evidence" value="ECO:0007669"/>
    <property type="project" value="InterPro"/>
</dbReference>
<dbReference type="SMART" id="SM00174">
    <property type="entry name" value="RHO"/>
    <property type="match status" value="1"/>
</dbReference>
<dbReference type="Gene3D" id="3.40.50.300">
    <property type="entry name" value="P-loop containing nucleotide triphosphate hydrolases"/>
    <property type="match status" value="1"/>
</dbReference>
<dbReference type="PANTHER" id="PTHR24072">
    <property type="entry name" value="RHO FAMILY GTPASE"/>
    <property type="match status" value="1"/>
</dbReference>
<dbReference type="RefSeq" id="XP_068362346.1">
    <property type="nucleotide sequence ID" value="XM_068502337.1"/>
</dbReference>
<evidence type="ECO:0000256" key="1">
    <source>
        <dbReference type="ARBA" id="ARBA00022741"/>
    </source>
</evidence>
<evidence type="ECO:0000256" key="2">
    <source>
        <dbReference type="ARBA" id="ARBA00023134"/>
    </source>
</evidence>